<keyword evidence="5" id="KW-0949">S-adenosyl-L-methionine</keyword>
<dbReference type="PANTHER" id="PTHR33841:SF5">
    <property type="entry name" value="DNA METHYLASE (MODIFICATION METHYLASE) (METHYLTRANSFERASE)-RELATED"/>
    <property type="match status" value="1"/>
</dbReference>
<evidence type="ECO:0000256" key="2">
    <source>
        <dbReference type="ARBA" id="ARBA00011900"/>
    </source>
</evidence>
<organism evidence="9 10">
    <name type="scientific">Mycobacterium asiaticum</name>
    <dbReference type="NCBI Taxonomy" id="1790"/>
    <lineage>
        <taxon>Bacteria</taxon>
        <taxon>Bacillati</taxon>
        <taxon>Actinomycetota</taxon>
        <taxon>Actinomycetes</taxon>
        <taxon>Mycobacteriales</taxon>
        <taxon>Mycobacteriaceae</taxon>
        <taxon>Mycobacterium</taxon>
    </lineage>
</organism>
<proteinExistence type="inferred from homology"/>
<evidence type="ECO:0000259" key="8">
    <source>
        <dbReference type="Pfam" id="PF22837"/>
    </source>
</evidence>
<dbReference type="InterPro" id="IPR011639">
    <property type="entry name" value="MethylTrfase_TaqI-like_dom"/>
</dbReference>
<evidence type="ECO:0000256" key="5">
    <source>
        <dbReference type="ARBA" id="ARBA00022691"/>
    </source>
</evidence>
<evidence type="ECO:0000313" key="9">
    <source>
        <dbReference type="EMBL" id="OBK11810.1"/>
    </source>
</evidence>
<keyword evidence="10" id="KW-1185">Reference proteome</keyword>
<evidence type="ECO:0000313" key="10">
    <source>
        <dbReference type="Proteomes" id="UP000093629"/>
    </source>
</evidence>
<evidence type="ECO:0000259" key="7">
    <source>
        <dbReference type="Pfam" id="PF07669"/>
    </source>
</evidence>
<evidence type="ECO:0000256" key="3">
    <source>
        <dbReference type="ARBA" id="ARBA00022603"/>
    </source>
</evidence>
<protein>
    <recommendedName>
        <fullName evidence="2">site-specific DNA-methyltransferase (adenine-specific)</fullName>
        <ecNumber evidence="2">2.1.1.72</ecNumber>
    </recommendedName>
</protein>
<dbReference type="Pfam" id="PF07669">
    <property type="entry name" value="Eco57I"/>
    <property type="match status" value="1"/>
</dbReference>
<dbReference type="EMBL" id="LZLQ01000134">
    <property type="protein sequence ID" value="OBK11810.1"/>
    <property type="molecule type" value="Genomic_DNA"/>
</dbReference>
<gene>
    <name evidence="9" type="ORF">A5636_12915</name>
</gene>
<feature type="domain" description="Type II methyltransferase M.TaqI-like" evidence="7">
    <location>
        <begin position="88"/>
        <end position="186"/>
    </location>
</feature>
<dbReference type="OrthoDB" id="32195at2"/>
<dbReference type="Gene3D" id="3.40.50.150">
    <property type="entry name" value="Vaccinia Virus protein VP39"/>
    <property type="match status" value="1"/>
</dbReference>
<dbReference type="PANTHER" id="PTHR33841">
    <property type="entry name" value="DNA METHYLTRANSFERASE YEEA-RELATED"/>
    <property type="match status" value="1"/>
</dbReference>
<evidence type="ECO:0000256" key="6">
    <source>
        <dbReference type="ARBA" id="ARBA00047942"/>
    </source>
</evidence>
<dbReference type="GO" id="GO:0009007">
    <property type="term" value="F:site-specific DNA-methyltransferase (adenine-specific) activity"/>
    <property type="evidence" value="ECO:0007669"/>
    <property type="project" value="UniProtKB-EC"/>
</dbReference>
<dbReference type="InterPro" id="IPR029063">
    <property type="entry name" value="SAM-dependent_MTases_sf"/>
</dbReference>
<comment type="similarity">
    <text evidence="1">Belongs to the N(4)/N(6)-methyltransferase family.</text>
</comment>
<evidence type="ECO:0000256" key="4">
    <source>
        <dbReference type="ARBA" id="ARBA00022679"/>
    </source>
</evidence>
<dbReference type="SUPFAM" id="SSF53335">
    <property type="entry name" value="S-adenosyl-L-methionine-dependent methyltransferases"/>
    <property type="match status" value="1"/>
</dbReference>
<dbReference type="GO" id="GO:0006304">
    <property type="term" value="P:DNA modification"/>
    <property type="evidence" value="ECO:0007669"/>
    <property type="project" value="InterPro"/>
</dbReference>
<dbReference type="Pfam" id="PF22837">
    <property type="entry name" value="M_Eco57I_C"/>
    <property type="match status" value="1"/>
</dbReference>
<accession>A0A1A3MRX5</accession>
<comment type="catalytic activity">
    <reaction evidence="6">
        <text>a 2'-deoxyadenosine in DNA + S-adenosyl-L-methionine = an N(6)-methyl-2'-deoxyadenosine in DNA + S-adenosyl-L-homocysteine + H(+)</text>
        <dbReference type="Rhea" id="RHEA:15197"/>
        <dbReference type="Rhea" id="RHEA-COMP:12418"/>
        <dbReference type="Rhea" id="RHEA-COMP:12419"/>
        <dbReference type="ChEBI" id="CHEBI:15378"/>
        <dbReference type="ChEBI" id="CHEBI:57856"/>
        <dbReference type="ChEBI" id="CHEBI:59789"/>
        <dbReference type="ChEBI" id="CHEBI:90615"/>
        <dbReference type="ChEBI" id="CHEBI:90616"/>
        <dbReference type="EC" id="2.1.1.72"/>
    </reaction>
</comment>
<dbReference type="RefSeq" id="WP_065160630.1">
    <property type="nucleotide sequence ID" value="NZ_LZLQ01000134.1"/>
</dbReference>
<sequence length="524" mass="56920">MSTFAGKAEASPDKIRGGYYTPAPIARFLADWVTQAGPKILEPSCGDGSILRELAVRTDQAHGVELVAAEAVKARQYAPVDTASLFAWPGEPGWDGVAGNPPYIRFGNWPADQRDPALALLRREGLRPSKLTNAWVPFVVASTTLVRDGGRVGLVLPAELLQVCYAAQLRDFLVSRFREITVVSFRRLVFGGVLQEVVLFCGIVGSSGQPARIRTVQLEDAAALAEADLDVPSAPAMPHLREKWTTYFLEPDQIQTLRAVEEAGAMTAMGRLAAVDVGIVTGRNSFFTFTDAQVHDLELTPHCVPLVSRSAQLSGLCYDPDCRAGDIAAGHRTWLLAAPAHPGDPALRAHIADGEAAGVHRGYKCSLRKPWWITPSLWVPDLFMLRQIHLAPRLTVNAAGATSTDTVHRVRVGPHTDPTALAAVFHNSATFAFAEIMGRSYGGGILELEPAEAEQLPIPPLEHADPDLATDVDLLLRANEIEKALDVVDRRVLIDGLGWPAHTVAQCRAAWIALRDRRTRRRSQ</sequence>
<keyword evidence="4" id="KW-0808">Transferase</keyword>
<evidence type="ECO:0000256" key="1">
    <source>
        <dbReference type="ARBA" id="ARBA00006594"/>
    </source>
</evidence>
<dbReference type="InterPro" id="IPR050953">
    <property type="entry name" value="N4_N6_ade-DNA_methylase"/>
</dbReference>
<keyword evidence="3" id="KW-0489">Methyltransferase</keyword>
<dbReference type="PRINTS" id="PR00507">
    <property type="entry name" value="N12N6MTFRASE"/>
</dbReference>
<name>A0A1A3MRX5_MYCAS</name>
<dbReference type="Proteomes" id="UP000093629">
    <property type="component" value="Unassembled WGS sequence"/>
</dbReference>
<dbReference type="AlphaFoldDB" id="A0A1A3MRX5"/>
<dbReference type="InterPro" id="IPR054520">
    <property type="entry name" value="M_Eco57I_C"/>
</dbReference>
<dbReference type="GO" id="GO:0032259">
    <property type="term" value="P:methylation"/>
    <property type="evidence" value="ECO:0007669"/>
    <property type="project" value="UniProtKB-KW"/>
</dbReference>
<dbReference type="EC" id="2.1.1.72" evidence="2"/>
<feature type="domain" description="Type II methyltransferase M.Eco57I C-terminal" evidence="8">
    <location>
        <begin position="242"/>
        <end position="493"/>
    </location>
</feature>
<reference evidence="9 10" key="1">
    <citation type="submission" date="2016-06" db="EMBL/GenBank/DDBJ databases">
        <authorList>
            <person name="Kjaerup R.B."/>
            <person name="Dalgaard T.S."/>
            <person name="Juul-Madsen H.R."/>
        </authorList>
    </citation>
    <scope>NUCLEOTIDE SEQUENCE [LARGE SCALE GENOMIC DNA]</scope>
    <source>
        <strain evidence="9 10">1245139.5</strain>
    </source>
</reference>
<comment type="caution">
    <text evidence="9">The sequence shown here is derived from an EMBL/GenBank/DDBJ whole genome shotgun (WGS) entry which is preliminary data.</text>
</comment>